<dbReference type="Proteomes" id="UP000176714">
    <property type="component" value="Unassembled WGS sequence"/>
</dbReference>
<dbReference type="STRING" id="1798516.A2950_01380"/>
<proteinExistence type="predicted"/>
<dbReference type="Gene3D" id="3.40.10.10">
    <property type="entry name" value="DNA Methylphosphotriester Repair Domain"/>
    <property type="match status" value="1"/>
</dbReference>
<sequence length="123" mass="12444">MNIADVRGKCKALLAKIPRDALTLGVLLVASSVSFGLGLLAGEDAGQGSEVRLQEHLPTSLAGTDSKGVSQEGQVVASKNGAKYYLPDCAGADRIAPANKVWFASAAAATAAGYTPAVNCKGI</sequence>
<dbReference type="EMBL" id="MFMD01000033">
    <property type="protein sequence ID" value="OGG76339.1"/>
    <property type="molecule type" value="Genomic_DNA"/>
</dbReference>
<keyword evidence="1" id="KW-0472">Membrane</keyword>
<evidence type="ECO:0000313" key="2">
    <source>
        <dbReference type="EMBL" id="OGG76339.1"/>
    </source>
</evidence>
<gene>
    <name evidence="2" type="ORF">A2950_01380</name>
</gene>
<feature type="transmembrane region" description="Helical" evidence="1">
    <location>
        <begin position="21"/>
        <end position="42"/>
    </location>
</feature>
<evidence type="ECO:0000313" key="3">
    <source>
        <dbReference type="Proteomes" id="UP000176714"/>
    </source>
</evidence>
<dbReference type="AlphaFoldDB" id="A0A1F6ERX2"/>
<evidence type="ECO:0000256" key="1">
    <source>
        <dbReference type="SAM" id="Phobius"/>
    </source>
</evidence>
<dbReference type="SUPFAM" id="SSF57884">
    <property type="entry name" value="Ada DNA repair protein, N-terminal domain (N-Ada 10)"/>
    <property type="match status" value="1"/>
</dbReference>
<keyword evidence="1" id="KW-0812">Transmembrane</keyword>
<protein>
    <recommendedName>
        <fullName evidence="4">Ada DNA repair metal-binding domain-containing protein</fullName>
    </recommendedName>
</protein>
<reference evidence="2 3" key="1">
    <citation type="journal article" date="2016" name="Nat. Commun.">
        <title>Thousands of microbial genomes shed light on interconnected biogeochemical processes in an aquifer system.</title>
        <authorList>
            <person name="Anantharaman K."/>
            <person name="Brown C.T."/>
            <person name="Hug L.A."/>
            <person name="Sharon I."/>
            <person name="Castelle C.J."/>
            <person name="Probst A.J."/>
            <person name="Thomas B.C."/>
            <person name="Singh A."/>
            <person name="Wilkins M.J."/>
            <person name="Karaoz U."/>
            <person name="Brodie E.L."/>
            <person name="Williams K.H."/>
            <person name="Hubbard S.S."/>
            <person name="Banfield J.F."/>
        </authorList>
    </citation>
    <scope>NUCLEOTIDE SEQUENCE [LARGE SCALE GENOMIC DNA]</scope>
</reference>
<keyword evidence="1" id="KW-1133">Transmembrane helix</keyword>
<comment type="caution">
    <text evidence="2">The sequence shown here is derived from an EMBL/GenBank/DDBJ whole genome shotgun (WGS) entry which is preliminary data.</text>
</comment>
<name>A0A1F6ERX2_9BACT</name>
<evidence type="ECO:0008006" key="4">
    <source>
        <dbReference type="Google" id="ProtNLM"/>
    </source>
</evidence>
<organism evidence="2 3">
    <name type="scientific">Candidatus Kaiserbacteria bacterium RIFCSPLOWO2_01_FULL_55_19</name>
    <dbReference type="NCBI Taxonomy" id="1798516"/>
    <lineage>
        <taxon>Bacteria</taxon>
        <taxon>Candidatus Kaiseribacteriota</taxon>
    </lineage>
</organism>
<dbReference type="InterPro" id="IPR035451">
    <property type="entry name" value="Ada-like_dom_sf"/>
</dbReference>
<accession>A0A1F6ERX2</accession>